<dbReference type="PANTHER" id="PTHR43772:SF2">
    <property type="entry name" value="PUTATIVE (AFU_ORTHOLOGUE AFUA_2G04480)-RELATED"/>
    <property type="match status" value="1"/>
</dbReference>
<evidence type="ECO:0000256" key="3">
    <source>
        <dbReference type="ARBA" id="ARBA00022801"/>
    </source>
</evidence>
<dbReference type="EMBL" id="FOFU01000012">
    <property type="protein sequence ID" value="SEQ85174.1"/>
    <property type="molecule type" value="Genomic_DNA"/>
</dbReference>
<dbReference type="GO" id="GO:0004553">
    <property type="term" value="F:hydrolase activity, hydrolyzing O-glycosyl compounds"/>
    <property type="evidence" value="ECO:0007669"/>
    <property type="project" value="InterPro"/>
</dbReference>
<dbReference type="Pfam" id="PF04616">
    <property type="entry name" value="Glyco_hydro_43"/>
    <property type="match status" value="1"/>
</dbReference>
<dbReference type="InterPro" id="IPR023296">
    <property type="entry name" value="Glyco_hydro_beta-prop_sf"/>
</dbReference>
<keyword evidence="2" id="KW-0624">Polysaccharide degradation</keyword>
<gene>
    <name evidence="8" type="ORF">SAMN04487977_11255</name>
</gene>
<name>A0A1H9JE23_9SPIR</name>
<accession>A0A1H9JE23</accession>
<keyword evidence="9" id="KW-1185">Reference proteome</keyword>
<keyword evidence="3 7" id="KW-0378">Hydrolase</keyword>
<keyword evidence="5 7" id="KW-0326">Glycosidase</keyword>
<dbReference type="Gene3D" id="2.115.10.20">
    <property type="entry name" value="Glycosyl hydrolase domain, family 43"/>
    <property type="match status" value="1"/>
</dbReference>
<dbReference type="GO" id="GO:0045493">
    <property type="term" value="P:xylan catabolic process"/>
    <property type="evidence" value="ECO:0007669"/>
    <property type="project" value="UniProtKB-KW"/>
</dbReference>
<dbReference type="InterPro" id="IPR006710">
    <property type="entry name" value="Glyco_hydro_43"/>
</dbReference>
<evidence type="ECO:0000256" key="1">
    <source>
        <dbReference type="ARBA" id="ARBA00009865"/>
    </source>
</evidence>
<dbReference type="PANTHER" id="PTHR43772">
    <property type="entry name" value="ENDO-1,4-BETA-XYLANASE"/>
    <property type="match status" value="1"/>
</dbReference>
<keyword evidence="2" id="KW-0858">Xylan degradation</keyword>
<feature type="site" description="Important for catalytic activity, responsible for pKa modulation of the active site Glu and correct orientation of both the proton donor and substrate" evidence="6">
    <location>
        <position position="136"/>
    </location>
</feature>
<keyword evidence="4" id="KW-0119">Carbohydrate metabolism</keyword>
<sequence length="324" mass="37487">MSIEKKPLVNDLYTADPSAHVFNGKIYIYPSHDEDIDVENNDNGDQYDMKDYHVYEMKDTETYPRDCGCVFTLKDVKWASKQLWAPDCAEKDGKYYFYFPARDKNGMFRVGVAVGDKPEGPFTPEDDYIQGTYSIDPCCFQDTDNKYYLTMGGLWGGQLDQYRNNKWSTDNKEPQGKEPACTPKIALLKDNMTELAEELRDLVIVDENGDPLTGGDDVRRYFEDPWLFKKGDTYYFTYSTGTSHLLCYATSKNVYGPYTYGGCILSPVLGWTTHHSIIEYNGKWYLFYHDCERSKGVNQKRNVKFRELTFKPNGKIQTMDGFDR</sequence>
<dbReference type="CDD" id="cd18619">
    <property type="entry name" value="GH43_CoXyl43_like"/>
    <property type="match status" value="1"/>
</dbReference>
<dbReference type="OrthoDB" id="9801455at2"/>
<evidence type="ECO:0000256" key="4">
    <source>
        <dbReference type="ARBA" id="ARBA00023277"/>
    </source>
</evidence>
<protein>
    <submittedName>
        <fullName evidence="8">Glycosyl hydrolases family 43</fullName>
    </submittedName>
</protein>
<dbReference type="InterPro" id="IPR052176">
    <property type="entry name" value="Glycosyl_Hydrlase_43_Enz"/>
</dbReference>
<dbReference type="RefSeq" id="WP_074645443.1">
    <property type="nucleotide sequence ID" value="NZ_FOFU01000012.1"/>
</dbReference>
<evidence type="ECO:0000256" key="2">
    <source>
        <dbReference type="ARBA" id="ARBA00022651"/>
    </source>
</evidence>
<organism evidence="8 9">
    <name type="scientific">Treponema bryantii</name>
    <dbReference type="NCBI Taxonomy" id="163"/>
    <lineage>
        <taxon>Bacteria</taxon>
        <taxon>Pseudomonadati</taxon>
        <taxon>Spirochaetota</taxon>
        <taxon>Spirochaetia</taxon>
        <taxon>Spirochaetales</taxon>
        <taxon>Treponemataceae</taxon>
        <taxon>Treponema</taxon>
    </lineage>
</organism>
<proteinExistence type="inferred from homology"/>
<evidence type="ECO:0000313" key="9">
    <source>
        <dbReference type="Proteomes" id="UP000182360"/>
    </source>
</evidence>
<dbReference type="AlphaFoldDB" id="A0A1H9JE23"/>
<evidence type="ECO:0000313" key="8">
    <source>
        <dbReference type="EMBL" id="SEQ85174.1"/>
    </source>
</evidence>
<dbReference type="Proteomes" id="UP000182360">
    <property type="component" value="Unassembled WGS sequence"/>
</dbReference>
<evidence type="ECO:0000256" key="6">
    <source>
        <dbReference type="PIRSR" id="PIRSR606710-2"/>
    </source>
</evidence>
<dbReference type="eggNOG" id="COG3507">
    <property type="taxonomic scope" value="Bacteria"/>
</dbReference>
<reference evidence="8 9" key="1">
    <citation type="submission" date="2016-10" db="EMBL/GenBank/DDBJ databases">
        <authorList>
            <person name="de Groot N.N."/>
        </authorList>
    </citation>
    <scope>NUCLEOTIDE SEQUENCE [LARGE SCALE GENOMIC DNA]</scope>
    <source>
        <strain evidence="8 9">B25</strain>
    </source>
</reference>
<dbReference type="SUPFAM" id="SSF75005">
    <property type="entry name" value="Arabinanase/levansucrase/invertase"/>
    <property type="match status" value="1"/>
</dbReference>
<evidence type="ECO:0000256" key="5">
    <source>
        <dbReference type="ARBA" id="ARBA00023295"/>
    </source>
</evidence>
<dbReference type="STRING" id="163.SAMN04487775_101435"/>
<evidence type="ECO:0000256" key="7">
    <source>
        <dbReference type="RuleBase" id="RU361187"/>
    </source>
</evidence>
<comment type="similarity">
    <text evidence="1 7">Belongs to the glycosyl hydrolase 43 family.</text>
</comment>